<dbReference type="eggNOG" id="ENOG502S540">
    <property type="taxonomic scope" value="Eukaryota"/>
</dbReference>
<dbReference type="GeneID" id="18163084"/>
<dbReference type="AlphaFoldDB" id="G3J2R1"/>
<dbReference type="Proteomes" id="UP000001610">
    <property type="component" value="Unassembled WGS sequence"/>
</dbReference>
<keyword evidence="2" id="KW-1185">Reference proteome</keyword>
<evidence type="ECO:0000313" key="2">
    <source>
        <dbReference type="Proteomes" id="UP000001610"/>
    </source>
</evidence>
<dbReference type="PANTHER" id="PTHR13109:SF7">
    <property type="entry name" value="NEUROCHONDRIN"/>
    <property type="match status" value="1"/>
</dbReference>
<dbReference type="OrthoDB" id="8962942at2759"/>
<dbReference type="KEGG" id="cmt:CCM_01051"/>
<dbReference type="STRING" id="983644.G3J2R1"/>
<evidence type="ECO:0000313" key="1">
    <source>
        <dbReference type="EMBL" id="EGX96395.1"/>
    </source>
</evidence>
<reference evidence="1 2" key="1">
    <citation type="journal article" date="2011" name="Genome Biol.">
        <title>Genome sequence of the insect pathogenic fungus Cordyceps militaris, a valued traditional Chinese medicine.</title>
        <authorList>
            <person name="Zheng P."/>
            <person name="Xia Y."/>
            <person name="Xiao G."/>
            <person name="Xiong C."/>
            <person name="Hu X."/>
            <person name="Zhang S."/>
            <person name="Zheng H."/>
            <person name="Huang Y."/>
            <person name="Zhou Y."/>
            <person name="Wang S."/>
            <person name="Zhao G.P."/>
            <person name="Liu X."/>
            <person name="St Leger R.J."/>
            <person name="Wang C."/>
        </authorList>
    </citation>
    <scope>NUCLEOTIDE SEQUENCE [LARGE SCALE GENOMIC DNA]</scope>
    <source>
        <strain evidence="1 2">CM01</strain>
    </source>
</reference>
<name>G3J2R1_CORMM</name>
<dbReference type="VEuPathDB" id="FungiDB:CCM_01051"/>
<gene>
    <name evidence="1" type="ORF">CCM_01051</name>
</gene>
<dbReference type="HOGENOM" id="CLU_028752_0_0_1"/>
<accession>G3J2R1</accession>
<sequence>MASKEFSDNPVREPQEDKEITKLKTLLKSKDDTERFVGLALLKSLLDNTPAIRNDEAAVRTLWSHIPPRFLDRLLRTGSSLSNANAKDMLDIGVSILYTFSILLPAADTAAPSFTARIPSLVAAALYSTGETTGLLLQTLYTLVNSGEGADVLMQVEDTTPLSEIATSHAMVLDIFGRAWLHRMAGGAPGAGFAQKVDAVIQSLAVLFKGTDGVTYLAFMGNFLHHSTPEAIPKDPKWISATASYIQRLVASRPTPEARAAYTSAAAGLLQAYPEQASELLFKDPTNTEKPFGYLFINLLLIDIRSSIPMLLASLNAPDYHPTAKRLAAAYDIVCLFISFLVRSLEDDCLDALIMPPDSLLRLRKGIAETMSVTVEYVRDRWDAARSGAMGFDPSARAAKAETHTGAHHTLTWDTADAGGADEDAFLLSALRALTLWLREDENEQLREEGTGLVDVLMELFINSPTEKLDFRPAVLVGLEGLVAIRLGRAMFLQQSGWAILTGDLVNTLHRHREVADDREATMCVDIVRILLAVAEAGKSTQESWLDLVTGVAAWDVPAGDGASAARDAHVAVLQLCCTVLAQANPGLRSRYRHSIAAIAGIATQIHEQVGHLSEYSEQMDDVIATLDKLR</sequence>
<dbReference type="InterPro" id="IPR008709">
    <property type="entry name" value="Neurochondrin"/>
</dbReference>
<dbReference type="RefSeq" id="XP_006666272.1">
    <property type="nucleotide sequence ID" value="XM_006666209.1"/>
</dbReference>
<dbReference type="InParanoid" id="G3J2R1"/>
<dbReference type="PANTHER" id="PTHR13109">
    <property type="entry name" value="NEUROCHONDRIN"/>
    <property type="match status" value="1"/>
</dbReference>
<dbReference type="Pfam" id="PF05536">
    <property type="entry name" value="Neurochondrin"/>
    <property type="match status" value="1"/>
</dbReference>
<dbReference type="EMBL" id="JH126399">
    <property type="protein sequence ID" value="EGX96395.1"/>
    <property type="molecule type" value="Genomic_DNA"/>
</dbReference>
<proteinExistence type="predicted"/>
<organism evidence="1 2">
    <name type="scientific">Cordyceps militaris (strain CM01)</name>
    <name type="common">Caterpillar fungus</name>
    <dbReference type="NCBI Taxonomy" id="983644"/>
    <lineage>
        <taxon>Eukaryota</taxon>
        <taxon>Fungi</taxon>
        <taxon>Dikarya</taxon>
        <taxon>Ascomycota</taxon>
        <taxon>Pezizomycotina</taxon>
        <taxon>Sordariomycetes</taxon>
        <taxon>Hypocreomycetidae</taxon>
        <taxon>Hypocreales</taxon>
        <taxon>Cordycipitaceae</taxon>
        <taxon>Cordyceps</taxon>
    </lineage>
</organism>
<dbReference type="OMA" id="CFAWLNS"/>
<protein>
    <submittedName>
        <fullName evidence="1">Uncharacterized protein</fullName>
    </submittedName>
</protein>